<evidence type="ECO:0000313" key="3">
    <source>
        <dbReference type="Proteomes" id="UP000076842"/>
    </source>
</evidence>
<organism evidence="2 3">
    <name type="scientific">Calocera cornea HHB12733</name>
    <dbReference type="NCBI Taxonomy" id="1353952"/>
    <lineage>
        <taxon>Eukaryota</taxon>
        <taxon>Fungi</taxon>
        <taxon>Dikarya</taxon>
        <taxon>Basidiomycota</taxon>
        <taxon>Agaricomycotina</taxon>
        <taxon>Dacrymycetes</taxon>
        <taxon>Dacrymycetales</taxon>
        <taxon>Dacrymycetaceae</taxon>
        <taxon>Calocera</taxon>
    </lineage>
</organism>
<accession>A0A165E431</accession>
<dbReference type="OrthoDB" id="3365917at2759"/>
<gene>
    <name evidence="2" type="ORF">CALCODRAFT_457199</name>
</gene>
<feature type="region of interest" description="Disordered" evidence="1">
    <location>
        <begin position="1"/>
        <end position="61"/>
    </location>
</feature>
<dbReference type="InParanoid" id="A0A165E431"/>
<feature type="compositionally biased region" description="Basic and acidic residues" evidence="1">
    <location>
        <begin position="7"/>
        <end position="20"/>
    </location>
</feature>
<dbReference type="EMBL" id="KV424022">
    <property type="protein sequence ID" value="KZT54061.1"/>
    <property type="molecule type" value="Genomic_DNA"/>
</dbReference>
<dbReference type="AlphaFoldDB" id="A0A165E431"/>
<reference evidence="2 3" key="1">
    <citation type="journal article" date="2016" name="Mol. Biol. Evol.">
        <title>Comparative Genomics of Early-Diverging Mushroom-Forming Fungi Provides Insights into the Origins of Lignocellulose Decay Capabilities.</title>
        <authorList>
            <person name="Nagy L.G."/>
            <person name="Riley R."/>
            <person name="Tritt A."/>
            <person name="Adam C."/>
            <person name="Daum C."/>
            <person name="Floudas D."/>
            <person name="Sun H."/>
            <person name="Yadav J.S."/>
            <person name="Pangilinan J."/>
            <person name="Larsson K.H."/>
            <person name="Matsuura K."/>
            <person name="Barry K."/>
            <person name="Labutti K."/>
            <person name="Kuo R."/>
            <person name="Ohm R.A."/>
            <person name="Bhattacharya S.S."/>
            <person name="Shirouzu T."/>
            <person name="Yoshinaga Y."/>
            <person name="Martin F.M."/>
            <person name="Grigoriev I.V."/>
            <person name="Hibbett D.S."/>
        </authorList>
    </citation>
    <scope>NUCLEOTIDE SEQUENCE [LARGE SCALE GENOMIC DNA]</scope>
    <source>
        <strain evidence="2 3">HHB12733</strain>
    </source>
</reference>
<feature type="compositionally biased region" description="Low complexity" evidence="1">
    <location>
        <begin position="38"/>
        <end position="61"/>
    </location>
</feature>
<name>A0A165E431_9BASI</name>
<proteinExistence type="predicted"/>
<evidence type="ECO:0000256" key="1">
    <source>
        <dbReference type="SAM" id="MobiDB-lite"/>
    </source>
</evidence>
<protein>
    <submittedName>
        <fullName evidence="2">Uncharacterized protein</fullName>
    </submittedName>
</protein>
<sequence>MPVLALKDADVVPEDRDTKSKVLVPRKGGKGGGGGKSSGKSGSSSKGNSAPPSYRSSASSFRTSTGAQVSAYGFGSSSIKSLPAGGPFAGRLYDGGLRPQVYGSRTLGSGYPYGGGGYWIMGRPFPFGFWPIYYEPLYYGNDEYGPENNSSRPGGVESFALIQSNNTVEPDGNVYHILGDADSVRAVIDALVLNCSAVNSSIGSYSAKTDGMPQPQQAVQYYRASSFALFLDQYNNTAALPANAPTSNSTAGKVITDTLLPDGLDMTFLTCINTTIGNAVPMTSDAVASVGDAVDHPFKGAFFLFFLILLLCLL</sequence>
<dbReference type="STRING" id="1353952.A0A165E431"/>
<evidence type="ECO:0000313" key="2">
    <source>
        <dbReference type="EMBL" id="KZT54061.1"/>
    </source>
</evidence>
<keyword evidence="3" id="KW-1185">Reference proteome</keyword>
<dbReference type="Proteomes" id="UP000076842">
    <property type="component" value="Unassembled WGS sequence"/>
</dbReference>